<dbReference type="Proteomes" id="UP000541558">
    <property type="component" value="Unassembled WGS sequence"/>
</dbReference>
<proteinExistence type="predicted"/>
<sequence length="507" mass="56588">MDNIDHDVERLARNDEHIVAIQASLHALQGHQQHLVEENAKLRSNIAAKSVPNAPMRTLVVELCSLIFAFAVCANAEAKDAAVPECSPLDLAHVCRRWRSIVFDSPHLWTDLRVNLSKPRLNLIPFWFQNASAVPLRVSVFPGIARPPILTSSNPFKKVDPAGIKDLVPYLHRIQTLSLHVHQSALPLLFPRGTVSDMAQLECLSIHHHGYILDEFEIGKIHAPRLRVLCLCDPSPFANMLFDSLAKLKVLRIDKIEFWEYPRRVPALLSSCVELKDVSIVFPRNLYLTGPDPVVLPLVSKLALEWRFPCNPTPIFSSVRAPLLRDLTFTHNNPLASFSQEAVTTLQDLIQSSPLLTTLTLVGSNLTSICELSSIFYHAPALEELGLVNCHGTGRLLSDLSPAEWEQPSTWLCPQLERIRLAGVRDNDVRSLISFVSRRMKPVDESLAGDGHFIKEVIIDSRIQDFSTQGRMLILRGLSIITPTVKVTGPLDHIHLASPFNSPVPKN</sequence>
<dbReference type="SUPFAM" id="SSF52047">
    <property type="entry name" value="RNI-like"/>
    <property type="match status" value="1"/>
</dbReference>
<evidence type="ECO:0000313" key="2">
    <source>
        <dbReference type="Proteomes" id="UP000541558"/>
    </source>
</evidence>
<dbReference type="InterPro" id="IPR032675">
    <property type="entry name" value="LRR_dom_sf"/>
</dbReference>
<name>A0A8H5EXH4_9AGAR</name>
<evidence type="ECO:0008006" key="3">
    <source>
        <dbReference type="Google" id="ProtNLM"/>
    </source>
</evidence>
<comment type="caution">
    <text evidence="1">The sequence shown here is derived from an EMBL/GenBank/DDBJ whole genome shotgun (WGS) entry which is preliminary data.</text>
</comment>
<dbReference type="OrthoDB" id="3365698at2759"/>
<gene>
    <name evidence="1" type="ORF">D9611_004799</name>
</gene>
<protein>
    <recommendedName>
        <fullName evidence="3">F-box domain-containing protein</fullName>
    </recommendedName>
</protein>
<accession>A0A8H5EXH4</accession>
<organism evidence="1 2">
    <name type="scientific">Ephemerocybe angulata</name>
    <dbReference type="NCBI Taxonomy" id="980116"/>
    <lineage>
        <taxon>Eukaryota</taxon>
        <taxon>Fungi</taxon>
        <taxon>Dikarya</taxon>
        <taxon>Basidiomycota</taxon>
        <taxon>Agaricomycotina</taxon>
        <taxon>Agaricomycetes</taxon>
        <taxon>Agaricomycetidae</taxon>
        <taxon>Agaricales</taxon>
        <taxon>Agaricineae</taxon>
        <taxon>Psathyrellaceae</taxon>
        <taxon>Ephemerocybe</taxon>
    </lineage>
</organism>
<keyword evidence="2" id="KW-1185">Reference proteome</keyword>
<dbReference type="EMBL" id="JAACJK010000220">
    <property type="protein sequence ID" value="KAF5315941.1"/>
    <property type="molecule type" value="Genomic_DNA"/>
</dbReference>
<reference evidence="1 2" key="1">
    <citation type="journal article" date="2020" name="ISME J.">
        <title>Uncovering the hidden diversity of litter-decomposition mechanisms in mushroom-forming fungi.</title>
        <authorList>
            <person name="Floudas D."/>
            <person name="Bentzer J."/>
            <person name="Ahren D."/>
            <person name="Johansson T."/>
            <person name="Persson P."/>
            <person name="Tunlid A."/>
        </authorList>
    </citation>
    <scope>NUCLEOTIDE SEQUENCE [LARGE SCALE GENOMIC DNA]</scope>
    <source>
        <strain evidence="1 2">CBS 175.51</strain>
    </source>
</reference>
<evidence type="ECO:0000313" key="1">
    <source>
        <dbReference type="EMBL" id="KAF5315941.1"/>
    </source>
</evidence>
<dbReference type="Gene3D" id="1.20.1280.50">
    <property type="match status" value="1"/>
</dbReference>
<dbReference type="Gene3D" id="3.80.10.10">
    <property type="entry name" value="Ribonuclease Inhibitor"/>
    <property type="match status" value="1"/>
</dbReference>
<dbReference type="AlphaFoldDB" id="A0A8H5EXH4"/>